<dbReference type="Proteomes" id="UP000573729">
    <property type="component" value="Unassembled WGS sequence"/>
</dbReference>
<dbReference type="EC" id="2.8.1.1" evidence="4"/>
<comment type="caution">
    <text evidence="4">The sequence shown here is derived from an EMBL/GenBank/DDBJ whole genome shotgun (WGS) entry which is preliminary data.</text>
</comment>
<keyword evidence="2" id="KW-0677">Repeat</keyword>
<dbReference type="EC" id="2.8.1.2" evidence="4"/>
<reference evidence="4 5" key="1">
    <citation type="submission" date="2020-08" db="EMBL/GenBank/DDBJ databases">
        <title>Sequencing the genomes of 1000 actinobacteria strains.</title>
        <authorList>
            <person name="Klenk H.-P."/>
        </authorList>
    </citation>
    <scope>NUCLEOTIDE SEQUENCE [LARGE SCALE GENOMIC DNA]</scope>
    <source>
        <strain evidence="4 5">DSM 24947</strain>
    </source>
</reference>
<proteinExistence type="predicted"/>
<name>A0A7W7FKA2_9MICO</name>
<dbReference type="SMART" id="SM00450">
    <property type="entry name" value="RHOD"/>
    <property type="match status" value="2"/>
</dbReference>
<dbReference type="Pfam" id="PF00581">
    <property type="entry name" value="Rhodanese"/>
    <property type="match status" value="2"/>
</dbReference>
<dbReference type="GO" id="GO:0004792">
    <property type="term" value="F:thiosulfate-cyanide sulfurtransferase activity"/>
    <property type="evidence" value="ECO:0007669"/>
    <property type="project" value="UniProtKB-EC"/>
</dbReference>
<protein>
    <submittedName>
        <fullName evidence="4">Thiosulfate/3-mercaptopyruvate sulfurtransferase</fullName>
        <ecNumber evidence="4">2.8.1.1</ecNumber>
        <ecNumber evidence="4">2.8.1.2</ecNumber>
    </submittedName>
</protein>
<sequence length="280" mass="29886">MIDARLISPTDLTELRASDAPLTVLDVRWRLDRPDGRPEYEAGHIPGAVYVSLDDELAAHGDATDGRHPLPAIADLQTAARRWGIDKGDTVVVYDDWLSFGAARAWWVLTDAGVPDVRLLDGGLAAWRQAGLPLATGEESAARGDIALTPGHRRRLDIDEAAGLPERGVLLDVRAPERYRGESEPIDPRAGHIPGARNLPVGGNLDADGRFLPAEQLRARFAAQGVEDDTELGLYCGSGVSAAQAVFAARLAGLAPALYVGSWSQWSNHADRPVATGDSA</sequence>
<feature type="domain" description="Rhodanese" evidence="3">
    <location>
        <begin position="18"/>
        <end position="136"/>
    </location>
</feature>
<feature type="domain" description="Rhodanese" evidence="3">
    <location>
        <begin position="164"/>
        <end position="275"/>
    </location>
</feature>
<evidence type="ECO:0000256" key="1">
    <source>
        <dbReference type="ARBA" id="ARBA00022679"/>
    </source>
</evidence>
<dbReference type="InterPro" id="IPR036873">
    <property type="entry name" value="Rhodanese-like_dom_sf"/>
</dbReference>
<keyword evidence="5" id="KW-1185">Reference proteome</keyword>
<dbReference type="InterPro" id="IPR045078">
    <property type="entry name" value="TST/MPST-like"/>
</dbReference>
<dbReference type="RefSeq" id="WP_184219819.1">
    <property type="nucleotide sequence ID" value="NZ_JACHMD010000001.1"/>
</dbReference>
<dbReference type="CDD" id="cd01449">
    <property type="entry name" value="TST_Repeat_2"/>
    <property type="match status" value="1"/>
</dbReference>
<dbReference type="AlphaFoldDB" id="A0A7W7FKA2"/>
<dbReference type="Gene3D" id="3.40.250.10">
    <property type="entry name" value="Rhodanese-like domain"/>
    <property type="match status" value="2"/>
</dbReference>
<dbReference type="SUPFAM" id="SSF52821">
    <property type="entry name" value="Rhodanese/Cell cycle control phosphatase"/>
    <property type="match status" value="2"/>
</dbReference>
<dbReference type="PROSITE" id="PS00380">
    <property type="entry name" value="RHODANESE_1"/>
    <property type="match status" value="1"/>
</dbReference>
<dbReference type="InterPro" id="IPR001307">
    <property type="entry name" value="Thiosulphate_STrfase_CS"/>
</dbReference>
<dbReference type="PANTHER" id="PTHR11364">
    <property type="entry name" value="THIOSULFATE SULFERTANSFERASE"/>
    <property type="match status" value="1"/>
</dbReference>
<dbReference type="PANTHER" id="PTHR11364:SF27">
    <property type="entry name" value="SULFURTRANSFERASE"/>
    <property type="match status" value="1"/>
</dbReference>
<evidence type="ECO:0000313" key="4">
    <source>
        <dbReference type="EMBL" id="MBB4668195.1"/>
    </source>
</evidence>
<evidence type="ECO:0000256" key="2">
    <source>
        <dbReference type="ARBA" id="ARBA00022737"/>
    </source>
</evidence>
<evidence type="ECO:0000313" key="5">
    <source>
        <dbReference type="Proteomes" id="UP000573729"/>
    </source>
</evidence>
<evidence type="ECO:0000259" key="3">
    <source>
        <dbReference type="PROSITE" id="PS50206"/>
    </source>
</evidence>
<accession>A0A7W7FKA2</accession>
<dbReference type="EMBL" id="JACHMD010000001">
    <property type="protein sequence ID" value="MBB4668195.1"/>
    <property type="molecule type" value="Genomic_DNA"/>
</dbReference>
<dbReference type="CDD" id="cd01448">
    <property type="entry name" value="TST_Repeat_1"/>
    <property type="match status" value="1"/>
</dbReference>
<gene>
    <name evidence="4" type="ORF">BKA24_002904</name>
</gene>
<dbReference type="GO" id="GO:0016784">
    <property type="term" value="F:3-mercaptopyruvate sulfurtransferase activity"/>
    <property type="evidence" value="ECO:0007669"/>
    <property type="project" value="UniProtKB-EC"/>
</dbReference>
<dbReference type="InterPro" id="IPR001763">
    <property type="entry name" value="Rhodanese-like_dom"/>
</dbReference>
<dbReference type="PROSITE" id="PS50206">
    <property type="entry name" value="RHODANESE_3"/>
    <property type="match status" value="2"/>
</dbReference>
<organism evidence="4 5">
    <name type="scientific">Microbacterium marinum</name>
    <dbReference type="NCBI Taxonomy" id="421115"/>
    <lineage>
        <taxon>Bacteria</taxon>
        <taxon>Bacillati</taxon>
        <taxon>Actinomycetota</taxon>
        <taxon>Actinomycetes</taxon>
        <taxon>Micrococcales</taxon>
        <taxon>Microbacteriaceae</taxon>
        <taxon>Microbacterium</taxon>
    </lineage>
</organism>
<keyword evidence="4" id="KW-0670">Pyruvate</keyword>
<keyword evidence="1 4" id="KW-0808">Transferase</keyword>